<name>A0ABU3KAQ6_9BACT</name>
<evidence type="ECO:0000256" key="11">
    <source>
        <dbReference type="ARBA" id="ARBA00023236"/>
    </source>
</evidence>
<keyword evidence="7" id="KW-0805">Transcription regulation</keyword>
<evidence type="ECO:0000259" key="13">
    <source>
        <dbReference type="PROSITE" id="PS50943"/>
    </source>
</evidence>
<dbReference type="InterPro" id="IPR010982">
    <property type="entry name" value="Lambda_DNA-bd_dom_sf"/>
</dbReference>
<dbReference type="PROSITE" id="PS50943">
    <property type="entry name" value="HTH_CROC1"/>
    <property type="match status" value="1"/>
</dbReference>
<evidence type="ECO:0000256" key="4">
    <source>
        <dbReference type="ARBA" id="ARBA00022763"/>
    </source>
</evidence>
<dbReference type="InterPro" id="IPR036286">
    <property type="entry name" value="LexA/Signal_pep-like_sf"/>
</dbReference>
<dbReference type="EMBL" id="JAQOUE010000001">
    <property type="protein sequence ID" value="MDT7043570.1"/>
    <property type="molecule type" value="Genomic_DNA"/>
</dbReference>
<dbReference type="SMART" id="SM00530">
    <property type="entry name" value="HTH_XRE"/>
    <property type="match status" value="1"/>
</dbReference>
<evidence type="ECO:0000256" key="5">
    <source>
        <dbReference type="ARBA" id="ARBA00022801"/>
    </source>
</evidence>
<dbReference type="Gene3D" id="2.10.109.10">
    <property type="entry name" value="Umud Fragment, subunit A"/>
    <property type="match status" value="1"/>
</dbReference>
<evidence type="ECO:0000256" key="2">
    <source>
        <dbReference type="ARBA" id="ARBA00022491"/>
    </source>
</evidence>
<keyword evidence="4" id="KW-0227">DNA damage</keyword>
<evidence type="ECO:0000313" key="15">
    <source>
        <dbReference type="Proteomes" id="UP001250932"/>
    </source>
</evidence>
<dbReference type="InterPro" id="IPR015927">
    <property type="entry name" value="Peptidase_S24_S26A/B/C"/>
</dbReference>
<dbReference type="InterPro" id="IPR001387">
    <property type="entry name" value="Cro/C1-type_HTH"/>
</dbReference>
<keyword evidence="11" id="KW-0742">SOS response</keyword>
<reference evidence="14 15" key="1">
    <citation type="journal article" date="2023" name="ISME J.">
        <title>Cultivation and genomic characterization of novel and ubiquitous marine nitrite-oxidizing bacteria from the Nitrospirales.</title>
        <authorList>
            <person name="Mueller A.J."/>
            <person name="Daebeler A."/>
            <person name="Herbold C.W."/>
            <person name="Kirkegaard R.H."/>
            <person name="Daims H."/>
        </authorList>
    </citation>
    <scope>NUCLEOTIDE SEQUENCE [LARGE SCALE GENOMIC DNA]</scope>
    <source>
        <strain evidence="14 15">EB</strain>
    </source>
</reference>
<dbReference type="InterPro" id="IPR006197">
    <property type="entry name" value="Peptidase_S24_LexA"/>
</dbReference>
<proteinExistence type="inferred from homology"/>
<keyword evidence="8" id="KW-0238">DNA-binding</keyword>
<dbReference type="CDD" id="cd00093">
    <property type="entry name" value="HTH_XRE"/>
    <property type="match status" value="1"/>
</dbReference>
<dbReference type="InterPro" id="IPR050077">
    <property type="entry name" value="LexA_repressor"/>
</dbReference>
<evidence type="ECO:0000256" key="10">
    <source>
        <dbReference type="ARBA" id="ARBA00023204"/>
    </source>
</evidence>
<keyword evidence="3" id="KW-0235">DNA replication</keyword>
<evidence type="ECO:0000256" key="8">
    <source>
        <dbReference type="ARBA" id="ARBA00023125"/>
    </source>
</evidence>
<evidence type="ECO:0000256" key="7">
    <source>
        <dbReference type="ARBA" id="ARBA00023015"/>
    </source>
</evidence>
<dbReference type="SUPFAM" id="SSF51306">
    <property type="entry name" value="LexA/Signal peptidase"/>
    <property type="match status" value="1"/>
</dbReference>
<dbReference type="CDD" id="cd06529">
    <property type="entry name" value="S24_LexA-like"/>
    <property type="match status" value="1"/>
</dbReference>
<keyword evidence="2" id="KW-0678">Repressor</keyword>
<keyword evidence="15" id="KW-1185">Reference proteome</keyword>
<dbReference type="PRINTS" id="PR00726">
    <property type="entry name" value="LEXASERPTASE"/>
</dbReference>
<keyword evidence="10" id="KW-0234">DNA repair</keyword>
<dbReference type="PANTHER" id="PTHR33516:SF2">
    <property type="entry name" value="LEXA REPRESSOR-RELATED"/>
    <property type="match status" value="1"/>
</dbReference>
<evidence type="ECO:0000313" key="14">
    <source>
        <dbReference type="EMBL" id="MDT7043570.1"/>
    </source>
</evidence>
<accession>A0ABU3KAQ6</accession>
<protein>
    <submittedName>
        <fullName evidence="14">Transcriptional repressor LexA</fullName>
        <ecNumber evidence="14">3.4.21.88</ecNumber>
    </submittedName>
</protein>
<dbReference type="InterPro" id="IPR006200">
    <property type="entry name" value="LexA"/>
</dbReference>
<dbReference type="PANTHER" id="PTHR33516">
    <property type="entry name" value="LEXA REPRESSOR"/>
    <property type="match status" value="1"/>
</dbReference>
<comment type="similarity">
    <text evidence="1 12">Belongs to the peptidase S24 family.</text>
</comment>
<evidence type="ECO:0000256" key="1">
    <source>
        <dbReference type="ARBA" id="ARBA00007484"/>
    </source>
</evidence>
<dbReference type="RefSeq" id="WP_313834136.1">
    <property type="nucleotide sequence ID" value="NZ_JAQOUE010000001.1"/>
</dbReference>
<comment type="caution">
    <text evidence="14">The sequence shown here is derived from an EMBL/GenBank/DDBJ whole genome shotgun (WGS) entry which is preliminary data.</text>
</comment>
<dbReference type="Proteomes" id="UP001250932">
    <property type="component" value="Unassembled WGS sequence"/>
</dbReference>
<dbReference type="Pfam" id="PF01381">
    <property type="entry name" value="HTH_3"/>
    <property type="match status" value="1"/>
</dbReference>
<evidence type="ECO:0000256" key="6">
    <source>
        <dbReference type="ARBA" id="ARBA00022813"/>
    </source>
</evidence>
<keyword evidence="9" id="KW-0804">Transcription</keyword>
<dbReference type="Gene3D" id="1.10.260.40">
    <property type="entry name" value="lambda repressor-like DNA-binding domains"/>
    <property type="match status" value="1"/>
</dbReference>
<evidence type="ECO:0000256" key="12">
    <source>
        <dbReference type="RuleBase" id="RU003991"/>
    </source>
</evidence>
<dbReference type="EC" id="3.4.21.88" evidence="14"/>
<dbReference type="SUPFAM" id="SSF47413">
    <property type="entry name" value="lambda repressor-like DNA-binding domains"/>
    <property type="match status" value="1"/>
</dbReference>
<dbReference type="InterPro" id="IPR039418">
    <property type="entry name" value="LexA-like"/>
</dbReference>
<keyword evidence="5 12" id="KW-0378">Hydrolase</keyword>
<evidence type="ECO:0000256" key="9">
    <source>
        <dbReference type="ARBA" id="ARBA00023163"/>
    </source>
</evidence>
<sequence>MKPENLVATRKALGMTQEELAAALGTTRTSIARYECRQRRIPSMLEVALAKLAQPARVVMAGVVAAGTPIESILQSEVVDVPPDMIGQGDNFALRVKGESMREEGILPGDVIIVHRQETARSGQTVVALVNGDATVKTFYQKNDRIELRPENATMQPIVITPEDDLRIQGIVVGVIRYCKKG</sequence>
<keyword evidence="6 12" id="KW-0068">Autocatalytic cleavage</keyword>
<dbReference type="Pfam" id="PF00717">
    <property type="entry name" value="Peptidase_S24"/>
    <property type="match status" value="1"/>
</dbReference>
<dbReference type="NCBIfam" id="TIGR00498">
    <property type="entry name" value="lexA"/>
    <property type="match status" value="1"/>
</dbReference>
<gene>
    <name evidence="14" type="primary">lexA</name>
    <name evidence="14" type="ORF">PPG34_14530</name>
</gene>
<organism evidence="14 15">
    <name type="scientific">Candidatus Nitronereus thalassa</name>
    <dbReference type="NCBI Taxonomy" id="3020898"/>
    <lineage>
        <taxon>Bacteria</taxon>
        <taxon>Pseudomonadati</taxon>
        <taxon>Nitrospirota</taxon>
        <taxon>Nitrospiria</taxon>
        <taxon>Nitrospirales</taxon>
        <taxon>Nitrospiraceae</taxon>
        <taxon>Candidatus Nitronereus</taxon>
    </lineage>
</organism>
<dbReference type="GO" id="GO:0004252">
    <property type="term" value="F:serine-type endopeptidase activity"/>
    <property type="evidence" value="ECO:0007669"/>
    <property type="project" value="UniProtKB-EC"/>
</dbReference>
<evidence type="ECO:0000256" key="3">
    <source>
        <dbReference type="ARBA" id="ARBA00022705"/>
    </source>
</evidence>
<feature type="domain" description="HTH cro/C1-type" evidence="13">
    <location>
        <begin position="6"/>
        <end position="44"/>
    </location>
</feature>